<dbReference type="EMBL" id="JADBGF010000001">
    <property type="protein sequence ID" value="MBE1593875.1"/>
    <property type="molecule type" value="Genomic_DNA"/>
</dbReference>
<name>A0A8I0NWQ0_9ACTN</name>
<gene>
    <name evidence="1" type="ORF">H4687_000004</name>
</gene>
<evidence type="ECO:0008006" key="3">
    <source>
        <dbReference type="Google" id="ProtNLM"/>
    </source>
</evidence>
<reference evidence="1 2" key="1">
    <citation type="submission" date="2020-10" db="EMBL/GenBank/DDBJ databases">
        <title>Sequencing the genomes of 1000 actinobacteria strains.</title>
        <authorList>
            <person name="Klenk H.-P."/>
        </authorList>
    </citation>
    <scope>NUCLEOTIDE SEQUENCE [LARGE SCALE GENOMIC DNA]</scope>
    <source>
        <strain evidence="1 2">DSM 41803</strain>
    </source>
</reference>
<dbReference type="GeneID" id="86824716"/>
<dbReference type="Proteomes" id="UP000629287">
    <property type="component" value="Unassembled WGS sequence"/>
</dbReference>
<dbReference type="RefSeq" id="WP_046914558.1">
    <property type="nucleotide sequence ID" value="NZ_JADBGF010000001.1"/>
</dbReference>
<sequence>MWFVDALASGFQHPTDPGRLHLFRILYGTVCTLRFALSFGQGGWDRFAPGSLSTHTAEQRFGPVRARLLSGAYRPVLIARTMAAAAFAAGLAPRAALVMVLAGAAMELCYLKSPNAVRYTLLTGGCLLVAGDLGHGPGIEHGSSTANTWALCLLVLITTDVYWNSAWHKLTSPQFRTGLYLAQWVHTYTQVKDRLPYRGQHAIPAPVRRHMGNLTSRDVRLWRLVATTVITAEITLPPALLIEQTTPYAIATGITMHAAFTCLKPRQLITFSGLTAGTYTAFAP</sequence>
<dbReference type="OrthoDB" id="4677234at2"/>
<comment type="caution">
    <text evidence="1">The sequence shown here is derived from an EMBL/GenBank/DDBJ whole genome shotgun (WGS) entry which is preliminary data.</text>
</comment>
<organism evidence="1 2">
    <name type="scientific">Streptomyces stelliscabiei</name>
    <dbReference type="NCBI Taxonomy" id="146820"/>
    <lineage>
        <taxon>Bacteria</taxon>
        <taxon>Bacillati</taxon>
        <taxon>Actinomycetota</taxon>
        <taxon>Actinomycetes</taxon>
        <taxon>Kitasatosporales</taxon>
        <taxon>Streptomycetaceae</taxon>
        <taxon>Streptomyces</taxon>
    </lineage>
</organism>
<evidence type="ECO:0000313" key="1">
    <source>
        <dbReference type="EMBL" id="MBE1593875.1"/>
    </source>
</evidence>
<evidence type="ECO:0000313" key="2">
    <source>
        <dbReference type="Proteomes" id="UP000629287"/>
    </source>
</evidence>
<dbReference type="AlphaFoldDB" id="A0A8I0NWQ0"/>
<proteinExistence type="predicted"/>
<keyword evidence="2" id="KW-1185">Reference proteome</keyword>
<accession>A0A8I0NWQ0</accession>
<protein>
    <recommendedName>
        <fullName evidence="3">HTTM domain-containing protein</fullName>
    </recommendedName>
</protein>